<protein>
    <recommendedName>
        <fullName evidence="3">Nitroreductase domain-containing protein</fullName>
    </recommendedName>
</protein>
<keyword evidence="2" id="KW-0560">Oxidoreductase</keyword>
<gene>
    <name evidence="4" type="ORF">CWS72_21975</name>
</gene>
<accession>A0A2N3PPN8</accession>
<dbReference type="PANTHER" id="PTHR43673">
    <property type="entry name" value="NAD(P)H NITROREDUCTASE YDGI-RELATED"/>
    <property type="match status" value="1"/>
</dbReference>
<dbReference type="AlphaFoldDB" id="A0A2N3PPN8"/>
<evidence type="ECO:0000256" key="2">
    <source>
        <dbReference type="ARBA" id="ARBA00023002"/>
    </source>
</evidence>
<evidence type="ECO:0000313" key="5">
    <source>
        <dbReference type="Proteomes" id="UP000233293"/>
    </source>
</evidence>
<dbReference type="Pfam" id="PF00881">
    <property type="entry name" value="Nitroreductase"/>
    <property type="match status" value="1"/>
</dbReference>
<reference evidence="5" key="1">
    <citation type="submission" date="2017-12" db="EMBL/GenBank/DDBJ databases">
        <title>Draft genome sequence of Telmatospirillum siberiense 26-4b1T, an acidotolerant peatland alphaproteobacterium potentially involved in sulfur cycling.</title>
        <authorList>
            <person name="Hausmann B."/>
            <person name="Pjevac P."/>
            <person name="Schreck K."/>
            <person name="Herbold C.W."/>
            <person name="Daims H."/>
            <person name="Wagner M."/>
            <person name="Pester M."/>
            <person name="Loy A."/>
        </authorList>
    </citation>
    <scope>NUCLEOTIDE SEQUENCE [LARGE SCALE GENOMIC DNA]</scope>
    <source>
        <strain evidence="5">26-4b1</strain>
    </source>
</reference>
<feature type="domain" description="Nitroreductase" evidence="3">
    <location>
        <begin position="19"/>
        <end position="162"/>
    </location>
</feature>
<dbReference type="InterPro" id="IPR000415">
    <property type="entry name" value="Nitroreductase-like"/>
</dbReference>
<dbReference type="Proteomes" id="UP000233293">
    <property type="component" value="Unassembled WGS sequence"/>
</dbReference>
<evidence type="ECO:0000259" key="3">
    <source>
        <dbReference type="Pfam" id="PF00881"/>
    </source>
</evidence>
<dbReference type="RefSeq" id="WP_101252795.1">
    <property type="nucleotide sequence ID" value="NZ_PIUM01000033.1"/>
</dbReference>
<sequence>MSVLETRKAEAGVNDLFIDRWSPRAYAADEIPDSDLFTVLEAARWAPSARNAQPWRFVYARRGAAGFQGMVASMAAYNQQWAPKASALIALLSAKVYPFGDKTEPNGYHSFDAGAAWVNLSLQANLLGWRTRAIGAFDKARAAEALKVPETYAVEVIIAIGKPGDPEMLPADLRSKESPTTRLPLRELISDGVFKF</sequence>
<organism evidence="4 5">
    <name type="scientific">Telmatospirillum siberiense</name>
    <dbReference type="NCBI Taxonomy" id="382514"/>
    <lineage>
        <taxon>Bacteria</taxon>
        <taxon>Pseudomonadati</taxon>
        <taxon>Pseudomonadota</taxon>
        <taxon>Alphaproteobacteria</taxon>
        <taxon>Rhodospirillales</taxon>
        <taxon>Rhodospirillaceae</taxon>
        <taxon>Telmatospirillum</taxon>
    </lineage>
</organism>
<dbReference type="GO" id="GO:0016491">
    <property type="term" value="F:oxidoreductase activity"/>
    <property type="evidence" value="ECO:0007669"/>
    <property type="project" value="UniProtKB-KW"/>
</dbReference>
<dbReference type="PANTHER" id="PTHR43673:SF10">
    <property type="entry name" value="NADH DEHYDROGENASE_NAD(P)H NITROREDUCTASE XCC3605-RELATED"/>
    <property type="match status" value="1"/>
</dbReference>
<dbReference type="CDD" id="cd02138">
    <property type="entry name" value="TdsD-like"/>
    <property type="match status" value="1"/>
</dbReference>
<dbReference type="SUPFAM" id="SSF55469">
    <property type="entry name" value="FMN-dependent nitroreductase-like"/>
    <property type="match status" value="1"/>
</dbReference>
<proteinExistence type="inferred from homology"/>
<evidence type="ECO:0000256" key="1">
    <source>
        <dbReference type="ARBA" id="ARBA00007118"/>
    </source>
</evidence>
<dbReference type="OrthoDB" id="9802510at2"/>
<keyword evidence="5" id="KW-1185">Reference proteome</keyword>
<dbReference type="EMBL" id="PIUM01000033">
    <property type="protein sequence ID" value="PKU22348.1"/>
    <property type="molecule type" value="Genomic_DNA"/>
</dbReference>
<comment type="caution">
    <text evidence="4">The sequence shown here is derived from an EMBL/GenBank/DDBJ whole genome shotgun (WGS) entry which is preliminary data.</text>
</comment>
<name>A0A2N3PPN8_9PROT</name>
<dbReference type="InterPro" id="IPR029479">
    <property type="entry name" value="Nitroreductase"/>
</dbReference>
<evidence type="ECO:0000313" key="4">
    <source>
        <dbReference type="EMBL" id="PKU22348.1"/>
    </source>
</evidence>
<dbReference type="Gene3D" id="3.40.109.10">
    <property type="entry name" value="NADH Oxidase"/>
    <property type="match status" value="1"/>
</dbReference>
<comment type="similarity">
    <text evidence="1">Belongs to the nitroreductase family.</text>
</comment>